<proteinExistence type="predicted"/>
<name>A0ACC6KZS8_9SPHI</name>
<dbReference type="Proteomes" id="UP001246858">
    <property type="component" value="Unassembled WGS sequence"/>
</dbReference>
<evidence type="ECO:0000313" key="2">
    <source>
        <dbReference type="Proteomes" id="UP001246858"/>
    </source>
</evidence>
<accession>A0ACC6KZS8</accession>
<gene>
    <name evidence="1" type="ORF">J2X78_003259</name>
</gene>
<keyword evidence="2" id="KW-1185">Reference proteome</keyword>
<sequence>MEDNKASLLLKKYVAGYCTAEEKAMLESWYLARDLNFPDMSVQERLEHKQEIFAALEKAMAPKQPKPNWLKISAAAAVLAVVIFSIWQYEPSKPGIHTASPQLSGQDIAPGSNKATLQLANGQTIHLNGDKAGIVIRAGQLAYNDGTRIEAGLTGKENAAAINTITTPVGGQYQVILEDGTKVWLNAASSLSYPTHFSGGKRTVTINGEAYFDVAHNKNKPFTVSSKNQTITVLGTQFNVMAYENEQVVKTTLLKGSVQVSALSGQANAVVLKPGEQAQLSQTRVAITANVDLEEVVSWKNGYFKFNENIKSIMNKIARWYDIEVVYRPGVDLNQTFSGEVSKSRNVSALLKVMELTGNVHFKIEERRIIVMP</sequence>
<evidence type="ECO:0000313" key="1">
    <source>
        <dbReference type="EMBL" id="MDR6784685.1"/>
    </source>
</evidence>
<reference evidence="1" key="1">
    <citation type="submission" date="2023-07" db="EMBL/GenBank/DDBJ databases">
        <title>Sorghum-associated microbial communities from plants grown in Nebraska, USA.</title>
        <authorList>
            <person name="Schachtman D."/>
        </authorList>
    </citation>
    <scope>NUCLEOTIDE SEQUENCE</scope>
    <source>
        <strain evidence="1">2697</strain>
    </source>
</reference>
<comment type="caution">
    <text evidence="1">The sequence shown here is derived from an EMBL/GenBank/DDBJ whole genome shotgun (WGS) entry which is preliminary data.</text>
</comment>
<dbReference type="EMBL" id="JAVDTF010000003">
    <property type="protein sequence ID" value="MDR6784685.1"/>
    <property type="molecule type" value="Genomic_DNA"/>
</dbReference>
<protein>
    <submittedName>
        <fullName evidence="1">Ferric-dicitrate binding protein FerR (Iron transport regulator)</fullName>
    </submittedName>
</protein>
<organism evidence="1 2">
    <name type="scientific">Pedobacter africanus</name>
    <dbReference type="NCBI Taxonomy" id="151894"/>
    <lineage>
        <taxon>Bacteria</taxon>
        <taxon>Pseudomonadati</taxon>
        <taxon>Bacteroidota</taxon>
        <taxon>Sphingobacteriia</taxon>
        <taxon>Sphingobacteriales</taxon>
        <taxon>Sphingobacteriaceae</taxon>
        <taxon>Pedobacter</taxon>
    </lineage>
</organism>